<reference evidence="8 9" key="1">
    <citation type="journal article" date="2021" name="Pathogens">
        <title>Isolation and Characterization of Kingella bonacorsii sp. nov., A Novel Kingella Species Detected in a Stable Periodontitis Subject.</title>
        <authorList>
            <person name="Antezack A."/>
            <person name="Boxberger M."/>
            <person name="Rolland C."/>
            <person name="Monnet-Corti V."/>
            <person name="La Scola B."/>
        </authorList>
    </citation>
    <scope>NUCLEOTIDE SEQUENCE [LARGE SCALE GENOMIC DNA]</scope>
    <source>
        <strain evidence="8 9">Marseille-Q4569</strain>
    </source>
</reference>
<dbReference type="CDD" id="cd01171">
    <property type="entry name" value="YXKO-related"/>
    <property type="match status" value="1"/>
</dbReference>
<evidence type="ECO:0000256" key="6">
    <source>
        <dbReference type="HAMAP-Rule" id="MF_01965"/>
    </source>
</evidence>
<evidence type="ECO:0000256" key="2">
    <source>
        <dbReference type="ARBA" id="ARBA00022840"/>
    </source>
</evidence>
<feature type="binding site" evidence="6">
    <location>
        <position position="52"/>
    </location>
    <ligand>
        <name>(6S)-NADPHX</name>
        <dbReference type="ChEBI" id="CHEBI:64076"/>
    </ligand>
</feature>
<comment type="catalytic activity">
    <reaction evidence="6">
        <text>(6S)-NADPHX + ADP = AMP + phosphate + NADPH + H(+)</text>
        <dbReference type="Rhea" id="RHEA:32235"/>
        <dbReference type="ChEBI" id="CHEBI:15378"/>
        <dbReference type="ChEBI" id="CHEBI:43474"/>
        <dbReference type="ChEBI" id="CHEBI:57783"/>
        <dbReference type="ChEBI" id="CHEBI:64076"/>
        <dbReference type="ChEBI" id="CHEBI:456215"/>
        <dbReference type="ChEBI" id="CHEBI:456216"/>
        <dbReference type="EC" id="4.2.1.136"/>
    </reaction>
</comment>
<feature type="binding site" evidence="6">
    <location>
        <position position="229"/>
    </location>
    <ligand>
        <name>(6S)-NADPHX</name>
        <dbReference type="ChEBI" id="CHEBI:64076"/>
    </ligand>
</feature>
<comment type="subunit">
    <text evidence="6">Homotetramer.</text>
</comment>
<comment type="caution">
    <text evidence="8">The sequence shown here is derived from an EMBL/GenBank/DDBJ whole genome shotgun (WGS) entry which is preliminary data.</text>
</comment>
<comment type="function">
    <text evidence="6">Catalyzes the dehydration of the S-form of NAD(P)HX at the expense of ADP, which is converted to AMP. Together with NAD(P)HX epimerase, which catalyzes the epimerization of the S- and R-forms, the enzyme allows the repair of both epimers of NAD(P)HX, a damaged form of NAD(P)H that is a result of enzymatic or heat-dependent hydration.</text>
</comment>
<sequence>MMVHIAPPNIAPYRAHAQQYFPSLLNPRPNNSHKGTFGTVGVVGGGDGMAGAALLAGIAALQTGCGKVFIGFNQATPPSAAYAYHPELMLDSAARTVQRDNISTWVVGCGLGQNESAARALHAVWNSNHPQLVLDADALHLLVNHPKLFPPAKHPDLVLTPHPGEAAHLLDVSTSRVQSNRAWAAREIANRYRAWCILKGYETVISSARGFLHVNKTGNAGLATAGSGDVLSGIVGSLLAQGMAAEEAVPAAVWLHGAASEILAYMQVGPIGLLAGEIAETVRWLRNRLTANI</sequence>
<comment type="similarity">
    <text evidence="6">Belongs to the NnrD/CARKD family.</text>
</comment>
<dbReference type="PANTHER" id="PTHR12592">
    <property type="entry name" value="ATP-DEPENDENT (S)-NAD(P)H-HYDRATE DEHYDRATASE FAMILY MEMBER"/>
    <property type="match status" value="1"/>
</dbReference>
<feature type="binding site" evidence="6">
    <location>
        <begin position="199"/>
        <end position="203"/>
    </location>
    <ligand>
        <name>AMP</name>
        <dbReference type="ChEBI" id="CHEBI:456215"/>
    </ligand>
</feature>
<keyword evidence="9" id="KW-1185">Reference proteome</keyword>
<dbReference type="PROSITE" id="PS01050">
    <property type="entry name" value="YJEF_C_2"/>
    <property type="match status" value="1"/>
</dbReference>
<comment type="cofactor">
    <cofactor evidence="6">
        <name>Mg(2+)</name>
        <dbReference type="ChEBI" id="CHEBI:18420"/>
    </cofactor>
</comment>
<dbReference type="Proteomes" id="UP000614058">
    <property type="component" value="Unassembled WGS sequence"/>
</dbReference>
<accession>A0ABS1BUI4</accession>
<dbReference type="InterPro" id="IPR029056">
    <property type="entry name" value="Ribokinase-like"/>
</dbReference>
<feature type="domain" description="YjeF C-terminal" evidence="7">
    <location>
        <begin position="17"/>
        <end position="289"/>
    </location>
</feature>
<keyword evidence="3 6" id="KW-0521">NADP</keyword>
<organism evidence="8 9">
    <name type="scientific">Kingella bonacorsii</name>
    <dbReference type="NCBI Taxonomy" id="2796361"/>
    <lineage>
        <taxon>Bacteria</taxon>
        <taxon>Pseudomonadati</taxon>
        <taxon>Pseudomonadota</taxon>
        <taxon>Betaproteobacteria</taxon>
        <taxon>Neisseriales</taxon>
        <taxon>Neisseriaceae</taxon>
        <taxon>Kingella</taxon>
    </lineage>
</organism>
<evidence type="ECO:0000256" key="1">
    <source>
        <dbReference type="ARBA" id="ARBA00022741"/>
    </source>
</evidence>
<dbReference type="PANTHER" id="PTHR12592:SF0">
    <property type="entry name" value="ATP-DEPENDENT (S)-NAD(P)H-HYDRATE DEHYDRATASE"/>
    <property type="match status" value="1"/>
</dbReference>
<evidence type="ECO:0000256" key="3">
    <source>
        <dbReference type="ARBA" id="ARBA00022857"/>
    </source>
</evidence>
<keyword evidence="1 6" id="KW-0547">Nucleotide-binding</keyword>
<dbReference type="Gene3D" id="3.40.1190.20">
    <property type="match status" value="1"/>
</dbReference>
<dbReference type="NCBIfam" id="TIGR00196">
    <property type="entry name" value="yjeF_cterm"/>
    <property type="match status" value="1"/>
</dbReference>
<feature type="binding site" evidence="6">
    <location>
        <position position="162"/>
    </location>
    <ligand>
        <name>(6S)-NADPHX</name>
        <dbReference type="ChEBI" id="CHEBI:64076"/>
    </ligand>
</feature>
<proteinExistence type="inferred from homology"/>
<keyword evidence="2 6" id="KW-0067">ATP-binding</keyword>
<dbReference type="EMBL" id="JAEHNZ010000003">
    <property type="protein sequence ID" value="MBK0396950.1"/>
    <property type="molecule type" value="Genomic_DNA"/>
</dbReference>
<gene>
    <name evidence="6" type="primary">nnrD</name>
    <name evidence="8" type="ORF">JDW22_10290</name>
</gene>
<feature type="binding site" evidence="6">
    <location>
        <position position="228"/>
    </location>
    <ligand>
        <name>AMP</name>
        <dbReference type="ChEBI" id="CHEBI:456215"/>
    </ligand>
</feature>
<name>A0ABS1BUI4_9NEIS</name>
<dbReference type="PROSITE" id="PS51383">
    <property type="entry name" value="YJEF_C_3"/>
    <property type="match status" value="1"/>
</dbReference>
<dbReference type="HAMAP" id="MF_01965">
    <property type="entry name" value="NADHX_dehydratase"/>
    <property type="match status" value="1"/>
</dbReference>
<evidence type="ECO:0000313" key="9">
    <source>
        <dbReference type="Proteomes" id="UP000614058"/>
    </source>
</evidence>
<evidence type="ECO:0000259" key="7">
    <source>
        <dbReference type="PROSITE" id="PS51383"/>
    </source>
</evidence>
<evidence type="ECO:0000256" key="5">
    <source>
        <dbReference type="ARBA" id="ARBA00023239"/>
    </source>
</evidence>
<feature type="binding site" evidence="6">
    <location>
        <position position="110"/>
    </location>
    <ligand>
        <name>(6S)-NADPHX</name>
        <dbReference type="ChEBI" id="CHEBI:64076"/>
    </ligand>
</feature>
<evidence type="ECO:0000256" key="4">
    <source>
        <dbReference type="ARBA" id="ARBA00023027"/>
    </source>
</evidence>
<dbReference type="InterPro" id="IPR000631">
    <property type="entry name" value="CARKD"/>
</dbReference>
<comment type="catalytic activity">
    <reaction evidence="6">
        <text>(6S)-NADHX + ADP = AMP + phosphate + NADH + H(+)</text>
        <dbReference type="Rhea" id="RHEA:32223"/>
        <dbReference type="ChEBI" id="CHEBI:15378"/>
        <dbReference type="ChEBI" id="CHEBI:43474"/>
        <dbReference type="ChEBI" id="CHEBI:57945"/>
        <dbReference type="ChEBI" id="CHEBI:64074"/>
        <dbReference type="ChEBI" id="CHEBI:456215"/>
        <dbReference type="ChEBI" id="CHEBI:456216"/>
        <dbReference type="EC" id="4.2.1.136"/>
    </reaction>
</comment>
<dbReference type="InterPro" id="IPR017953">
    <property type="entry name" value="Carbohydrate_kinase_pred_CS"/>
</dbReference>
<dbReference type="Pfam" id="PF01256">
    <property type="entry name" value="Carb_kinase"/>
    <property type="match status" value="1"/>
</dbReference>
<dbReference type="EC" id="4.2.1.136" evidence="6"/>
<dbReference type="RefSeq" id="WP_200522982.1">
    <property type="nucleotide sequence ID" value="NZ_JAEHNZ010000003.1"/>
</dbReference>
<keyword evidence="4 6" id="KW-0520">NAD</keyword>
<dbReference type="SUPFAM" id="SSF53613">
    <property type="entry name" value="Ribokinase-like"/>
    <property type="match status" value="1"/>
</dbReference>
<protein>
    <recommendedName>
        <fullName evidence="6">ADP-dependent (S)-NAD(P)H-hydrate dehydratase</fullName>
        <ecNumber evidence="6">4.2.1.136</ecNumber>
    </recommendedName>
    <alternativeName>
        <fullName evidence="6">ADP-dependent NAD(P)HX dehydratase</fullName>
    </alternativeName>
</protein>
<keyword evidence="5 6" id="KW-0456">Lyase</keyword>
<evidence type="ECO:0000313" key="8">
    <source>
        <dbReference type="EMBL" id="MBK0396950.1"/>
    </source>
</evidence>